<dbReference type="Pfam" id="PF13456">
    <property type="entry name" value="RVT_3"/>
    <property type="match status" value="1"/>
</dbReference>
<name>A0A2N9G361_FAGSY</name>
<feature type="domain" description="Reverse transcriptase RNase H-like" evidence="9">
    <location>
        <begin position="695"/>
        <end position="761"/>
    </location>
</feature>
<keyword evidence="5" id="KW-0378">Hydrolase</keyword>
<dbReference type="GO" id="GO:0004523">
    <property type="term" value="F:RNA-DNA hybrid ribonuclease activity"/>
    <property type="evidence" value="ECO:0007669"/>
    <property type="project" value="InterPro"/>
</dbReference>
<dbReference type="GO" id="GO:0003676">
    <property type="term" value="F:nucleic acid binding"/>
    <property type="evidence" value="ECO:0007669"/>
    <property type="project" value="InterPro"/>
</dbReference>
<keyword evidence="2" id="KW-0548">Nucleotidyltransferase</keyword>
<reference evidence="10" key="1">
    <citation type="submission" date="2018-02" db="EMBL/GenBank/DDBJ databases">
        <authorList>
            <person name="Cohen D.B."/>
            <person name="Kent A.D."/>
        </authorList>
    </citation>
    <scope>NUCLEOTIDE SEQUENCE</scope>
</reference>
<evidence type="ECO:0000256" key="6">
    <source>
        <dbReference type="ARBA" id="ARBA00022918"/>
    </source>
</evidence>
<dbReference type="InterPro" id="IPR002156">
    <property type="entry name" value="RNaseH_domain"/>
</dbReference>
<feature type="compositionally biased region" description="Polar residues" evidence="7">
    <location>
        <begin position="29"/>
        <end position="40"/>
    </location>
</feature>
<evidence type="ECO:0000256" key="7">
    <source>
        <dbReference type="SAM" id="MobiDB-lite"/>
    </source>
</evidence>
<feature type="domain" description="RNase H type-1" evidence="8">
    <location>
        <begin position="792"/>
        <end position="876"/>
    </location>
</feature>
<evidence type="ECO:0000313" key="10">
    <source>
        <dbReference type="EMBL" id="SPC93998.1"/>
    </source>
</evidence>
<dbReference type="SUPFAM" id="SSF56672">
    <property type="entry name" value="DNA/RNA polymerases"/>
    <property type="match status" value="1"/>
</dbReference>
<accession>A0A2N9G361</accession>
<feature type="region of interest" description="Disordered" evidence="7">
    <location>
        <begin position="15"/>
        <end position="88"/>
    </location>
</feature>
<keyword evidence="4" id="KW-0255">Endonuclease</keyword>
<sequence length="986" mass="112828">MTSHIAKVTMYSGNEKNPMVIPEGGNPLPKTNLSLNNNNRWLEGTPSEKALRRRKFGWQKEGGKSSSRASRGNWSESPSMTRQPYKERRGQETVWKALHQISHSPFSKEIERAYLLGKFSPPNYVMYDGRADPIGHMVQLLITLLDSFMGRISRGVCLPLVQAFVSQFITNSRKPKEFDSLMSMRMKDSESLKSYSSRYWEVYNEVDGGTKEMAIKTFKLGLNPKSELRHNLSRRLAKSMRDLMSRIEQYVQVEVDRVRTNAVSTQSRLPRKPAIMEPRKAEPPPKNPTCFPRPKELGRVYTVFNEPIYRIMAEIKNESFFSWPTPLGGDSSKRDLNKYCSYHKEKGHMTEKCYSLKQHLEELARAGHLRHYLRDGQKQHYHEGPTVAHNTKPTARVIEMIHTSQPNGQSHDRLRSNLKKAQHLRRVFQVAEGSVISKKPKTDFPNNEQPIFFSDEDLRDVQTLHDDPLVIKLRIGDSDVKRVLIDQSSYFEIMYHDLFHGLGDTCPEKCNETYEPSEELETVAFSFDPEKYFKIGQELIPIDLTELVNFLTNNIDVFAWDPYKVPRVDPDYIQHRLNVDPHSKPVEQKTRQSDPVHAEAVQKEVERLLQAEAIKELHYPTWLSNTVVVKKKNGKWRGIIKLLYQPRTAKRLPSSFHWGYIATRGIEVNSDQIRAIQELKGPQTHKEVQQLTGMIAALNSKTMMDAEIRYLPSEKVGLALVTAAKKLPQYFQAHTIYVVTQYPVQAMFHKANFTGRIWKWEFTPTPEQKDLSETTFQENSPEDSSWWKIYVDGASNAKGSGTRVVITTPDETVIEQSIRLDFKASNNEAEYEAILARLNSAETLGAKHLIIYSDSLLIAIEQIGRNLNSHADALAILASVLSADFKRFIPIETLAIPSIAVPTCHIHTITVSPCWMDPYVLYLKEDILPEQRKEAEIIKRKGMRAPTTSKSVAICTMGHGPDRSIAKGNKKSTLADRRYGLFYEVG</sequence>
<dbReference type="GO" id="GO:0003964">
    <property type="term" value="F:RNA-directed DNA polymerase activity"/>
    <property type="evidence" value="ECO:0007669"/>
    <property type="project" value="UniProtKB-KW"/>
</dbReference>
<dbReference type="InterPro" id="IPR012337">
    <property type="entry name" value="RNaseH-like_sf"/>
</dbReference>
<evidence type="ECO:0000256" key="4">
    <source>
        <dbReference type="ARBA" id="ARBA00022759"/>
    </source>
</evidence>
<keyword evidence="6" id="KW-0695">RNA-directed DNA polymerase</keyword>
<evidence type="ECO:0000256" key="5">
    <source>
        <dbReference type="ARBA" id="ARBA00022801"/>
    </source>
</evidence>
<dbReference type="CDD" id="cd09279">
    <property type="entry name" value="RNase_HI_like"/>
    <property type="match status" value="1"/>
</dbReference>
<feature type="compositionally biased region" description="Polar residues" evidence="7">
    <location>
        <begin position="64"/>
        <end position="82"/>
    </location>
</feature>
<dbReference type="InterPro" id="IPR041373">
    <property type="entry name" value="RT_RNaseH"/>
</dbReference>
<dbReference type="InterPro" id="IPR043502">
    <property type="entry name" value="DNA/RNA_pol_sf"/>
</dbReference>
<dbReference type="EMBL" id="OIVN01001445">
    <property type="protein sequence ID" value="SPC93998.1"/>
    <property type="molecule type" value="Genomic_DNA"/>
</dbReference>
<evidence type="ECO:0000259" key="8">
    <source>
        <dbReference type="Pfam" id="PF13456"/>
    </source>
</evidence>
<dbReference type="AlphaFoldDB" id="A0A2N9G361"/>
<organism evidence="10">
    <name type="scientific">Fagus sylvatica</name>
    <name type="common">Beechnut</name>
    <dbReference type="NCBI Taxonomy" id="28930"/>
    <lineage>
        <taxon>Eukaryota</taxon>
        <taxon>Viridiplantae</taxon>
        <taxon>Streptophyta</taxon>
        <taxon>Embryophyta</taxon>
        <taxon>Tracheophyta</taxon>
        <taxon>Spermatophyta</taxon>
        <taxon>Magnoliopsida</taxon>
        <taxon>eudicotyledons</taxon>
        <taxon>Gunneridae</taxon>
        <taxon>Pentapetalae</taxon>
        <taxon>rosids</taxon>
        <taxon>fabids</taxon>
        <taxon>Fagales</taxon>
        <taxon>Fagaceae</taxon>
        <taxon>Fagus</taxon>
    </lineage>
</organism>
<evidence type="ECO:0000259" key="9">
    <source>
        <dbReference type="Pfam" id="PF17917"/>
    </source>
</evidence>
<proteinExistence type="predicted"/>
<dbReference type="InterPro" id="IPR036397">
    <property type="entry name" value="RNaseH_sf"/>
</dbReference>
<keyword evidence="1" id="KW-0808">Transferase</keyword>
<dbReference type="Gene3D" id="3.30.420.10">
    <property type="entry name" value="Ribonuclease H-like superfamily/Ribonuclease H"/>
    <property type="match status" value="1"/>
</dbReference>
<dbReference type="PANTHER" id="PTHR48475:SF2">
    <property type="entry name" value="RIBONUCLEASE H"/>
    <property type="match status" value="1"/>
</dbReference>
<evidence type="ECO:0000256" key="2">
    <source>
        <dbReference type="ARBA" id="ARBA00022695"/>
    </source>
</evidence>
<dbReference type="SUPFAM" id="SSF53098">
    <property type="entry name" value="Ribonuclease H-like"/>
    <property type="match status" value="1"/>
</dbReference>
<dbReference type="PANTHER" id="PTHR48475">
    <property type="entry name" value="RIBONUCLEASE H"/>
    <property type="match status" value="1"/>
</dbReference>
<protein>
    <submittedName>
        <fullName evidence="10">Uncharacterized protein</fullName>
    </submittedName>
</protein>
<evidence type="ECO:0000256" key="1">
    <source>
        <dbReference type="ARBA" id="ARBA00022679"/>
    </source>
</evidence>
<gene>
    <name evidence="10" type="ORF">FSB_LOCUS21880</name>
</gene>
<dbReference type="Gene3D" id="3.10.10.10">
    <property type="entry name" value="HIV Type 1 Reverse Transcriptase, subunit A, domain 1"/>
    <property type="match status" value="1"/>
</dbReference>
<evidence type="ECO:0000256" key="3">
    <source>
        <dbReference type="ARBA" id="ARBA00022722"/>
    </source>
</evidence>
<keyword evidence="3" id="KW-0540">Nuclease</keyword>
<dbReference type="Pfam" id="PF17917">
    <property type="entry name" value="RT_RNaseH"/>
    <property type="match status" value="1"/>
</dbReference>